<dbReference type="InterPro" id="IPR011990">
    <property type="entry name" value="TPR-like_helical_dom_sf"/>
</dbReference>
<dbReference type="Pfam" id="PF02518">
    <property type="entry name" value="HATPase_c"/>
    <property type="match status" value="1"/>
</dbReference>
<dbReference type="InterPro" id="IPR019734">
    <property type="entry name" value="TPR_rpt"/>
</dbReference>
<name>A0A3E0I6Z2_9FLAO</name>
<dbReference type="InterPro" id="IPR036890">
    <property type="entry name" value="HATPase_C_sf"/>
</dbReference>
<dbReference type="Gene3D" id="3.30.565.10">
    <property type="entry name" value="Histidine kinase-like ATPase, C-terminal domain"/>
    <property type="match status" value="1"/>
</dbReference>
<dbReference type="Gene3D" id="1.25.40.10">
    <property type="entry name" value="Tetratricopeptide repeat domain"/>
    <property type="match status" value="2"/>
</dbReference>
<dbReference type="OrthoDB" id="9781208at2"/>
<dbReference type="RefSeq" id="WP_115900161.1">
    <property type="nucleotide sequence ID" value="NZ_QUNS01000002.1"/>
</dbReference>
<keyword evidence="4" id="KW-0812">Transmembrane</keyword>
<reference evidence="6 7" key="1">
    <citation type="submission" date="2018-08" db="EMBL/GenBank/DDBJ databases">
        <title>Genomic Encyclopedia of Type Strains, Phase IV (KMG-IV): sequencing the most valuable type-strain genomes for metagenomic binning, comparative biology and taxonomic classification.</title>
        <authorList>
            <person name="Goeker M."/>
        </authorList>
    </citation>
    <scope>NUCLEOTIDE SEQUENCE [LARGE SCALE GENOMIC DNA]</scope>
    <source>
        <strain evidence="6 7">DSM 18841</strain>
    </source>
</reference>
<comment type="catalytic activity">
    <reaction evidence="1">
        <text>ATP + protein L-histidine = ADP + protein N-phospho-L-histidine.</text>
        <dbReference type="EC" id="2.7.13.3"/>
    </reaction>
</comment>
<keyword evidence="7" id="KW-1185">Reference proteome</keyword>
<keyword evidence="4" id="KW-1133">Transmembrane helix</keyword>
<evidence type="ECO:0000256" key="4">
    <source>
        <dbReference type="SAM" id="Phobius"/>
    </source>
</evidence>
<feature type="transmembrane region" description="Helical" evidence="4">
    <location>
        <begin position="310"/>
        <end position="329"/>
    </location>
</feature>
<comment type="caution">
    <text evidence="6">The sequence shown here is derived from an EMBL/GenBank/DDBJ whole genome shotgun (WGS) entry which is preliminary data.</text>
</comment>
<accession>A0A3E0I6Z2</accession>
<dbReference type="InterPro" id="IPR036097">
    <property type="entry name" value="HisK_dim/P_sf"/>
</dbReference>
<evidence type="ECO:0000256" key="1">
    <source>
        <dbReference type="ARBA" id="ARBA00000085"/>
    </source>
</evidence>
<keyword evidence="3" id="KW-0597">Phosphoprotein</keyword>
<dbReference type="Gene3D" id="1.10.287.130">
    <property type="match status" value="1"/>
</dbReference>
<dbReference type="SUPFAM" id="SSF55874">
    <property type="entry name" value="ATPase domain of HSP90 chaperone/DNA topoisomerase II/histidine kinase"/>
    <property type="match status" value="1"/>
</dbReference>
<evidence type="ECO:0000313" key="6">
    <source>
        <dbReference type="EMBL" id="REH54502.1"/>
    </source>
</evidence>
<dbReference type="PRINTS" id="PR00344">
    <property type="entry name" value="BCTRLSENSOR"/>
</dbReference>
<evidence type="ECO:0000313" key="7">
    <source>
        <dbReference type="Proteomes" id="UP000256884"/>
    </source>
</evidence>
<evidence type="ECO:0000259" key="5">
    <source>
        <dbReference type="PROSITE" id="PS50109"/>
    </source>
</evidence>
<dbReference type="EMBL" id="QUNS01000002">
    <property type="protein sequence ID" value="REH54502.1"/>
    <property type="molecule type" value="Genomic_DNA"/>
</dbReference>
<dbReference type="InterPro" id="IPR004358">
    <property type="entry name" value="Sig_transdc_His_kin-like_C"/>
</dbReference>
<dbReference type="PANTHER" id="PTHR43547">
    <property type="entry name" value="TWO-COMPONENT HISTIDINE KINASE"/>
    <property type="match status" value="1"/>
</dbReference>
<dbReference type="EC" id="2.7.13.3" evidence="2"/>
<dbReference type="InterPro" id="IPR003594">
    <property type="entry name" value="HATPase_dom"/>
</dbReference>
<dbReference type="Pfam" id="PF13424">
    <property type="entry name" value="TPR_12"/>
    <property type="match status" value="1"/>
</dbReference>
<dbReference type="Proteomes" id="UP000256884">
    <property type="component" value="Unassembled WGS sequence"/>
</dbReference>
<dbReference type="InterPro" id="IPR005467">
    <property type="entry name" value="His_kinase_dom"/>
</dbReference>
<gene>
    <name evidence="6" type="ORF">C7448_10222</name>
</gene>
<dbReference type="PANTHER" id="PTHR43547:SF2">
    <property type="entry name" value="HYBRID SIGNAL TRANSDUCTION HISTIDINE KINASE C"/>
    <property type="match status" value="1"/>
</dbReference>
<dbReference type="PROSITE" id="PS50109">
    <property type="entry name" value="HIS_KIN"/>
    <property type="match status" value="1"/>
</dbReference>
<feature type="domain" description="Histidine kinase" evidence="5">
    <location>
        <begin position="359"/>
        <end position="578"/>
    </location>
</feature>
<dbReference type="GO" id="GO:0000155">
    <property type="term" value="F:phosphorelay sensor kinase activity"/>
    <property type="evidence" value="ECO:0007669"/>
    <property type="project" value="InterPro"/>
</dbReference>
<dbReference type="SMART" id="SM00387">
    <property type="entry name" value="HATPase_c"/>
    <property type="match status" value="1"/>
</dbReference>
<dbReference type="AlphaFoldDB" id="A0A3E0I6Z2"/>
<dbReference type="SUPFAM" id="SSF47384">
    <property type="entry name" value="Homodimeric domain of signal transducing histidine kinase"/>
    <property type="match status" value="1"/>
</dbReference>
<evidence type="ECO:0000256" key="2">
    <source>
        <dbReference type="ARBA" id="ARBA00012438"/>
    </source>
</evidence>
<proteinExistence type="predicted"/>
<evidence type="ECO:0000256" key="3">
    <source>
        <dbReference type="ARBA" id="ARBA00022553"/>
    </source>
</evidence>
<sequence>MLKIINLSILFLFINFSSVYSQESNSLEFELLKTELLKLSNNLESQASLKKAIFFFTQKQWDSTLLYSQKEMNPSFRDQFNDLTHFLRGYTFNKKKIFKESEREYLLISKKFKYYNQVNTYLGILALEQGFYKKAIIYFNKVINLPKGQYYFINKNSIIHNIGLCNLHLKKFKDAESYLIKSLKFNEKKNDTVELIGCYGDMATLYYEQYKDDLAIPYFEKAYQLAKKTSNFNLRRSTSKNMSVVEENRKNFEKALKYRKEAQQWKDSLNDQNKIYEVAKLEKKFAVQQKQKEVNILQVQNKLQETQRTIFLYAAIGLLILLGIGIYFYREKVKTNQVIASQKETLDELNTTKDKLFSIVSHDLRSSVNALKSSNKMLVDNLASKNLNALENLLQKNSSIVNGAYGLLDNLLNWALLQTGQQYFYIDKLRLFIITEQVAYNYKPLLLEKELTFENTVSKKEVIYADQESLKIVLRNLLDNAIKFSKPNGSIKIYSRNSSEDYCDLIIKDIGLGMSEETRLRLLKDTVLLNKKEHEDVIGTGLGLQLCKSMISKNNGKFDIESELGKGTKMIVSLPKRPLNG</sequence>
<dbReference type="SUPFAM" id="SSF48452">
    <property type="entry name" value="TPR-like"/>
    <property type="match status" value="1"/>
</dbReference>
<protein>
    <recommendedName>
        <fullName evidence="2">histidine kinase</fullName>
        <ecNumber evidence="2">2.7.13.3</ecNumber>
    </recommendedName>
</protein>
<organism evidence="6 7">
    <name type="scientific">Tenacibaculum gallaicum</name>
    <dbReference type="NCBI Taxonomy" id="561505"/>
    <lineage>
        <taxon>Bacteria</taxon>
        <taxon>Pseudomonadati</taxon>
        <taxon>Bacteroidota</taxon>
        <taxon>Flavobacteriia</taxon>
        <taxon>Flavobacteriales</taxon>
        <taxon>Flavobacteriaceae</taxon>
        <taxon>Tenacibaculum</taxon>
    </lineage>
</organism>
<dbReference type="SMART" id="SM00028">
    <property type="entry name" value="TPR"/>
    <property type="match status" value="3"/>
</dbReference>
<keyword evidence="4" id="KW-0472">Membrane</keyword>